<organism evidence="2">
    <name type="scientific">Alexandrium monilatum</name>
    <dbReference type="NCBI Taxonomy" id="311494"/>
    <lineage>
        <taxon>Eukaryota</taxon>
        <taxon>Sar</taxon>
        <taxon>Alveolata</taxon>
        <taxon>Dinophyceae</taxon>
        <taxon>Gonyaulacales</taxon>
        <taxon>Pyrocystaceae</taxon>
        <taxon>Alexandrium</taxon>
    </lineage>
</organism>
<protein>
    <submittedName>
        <fullName evidence="2">Uncharacterized protein</fullName>
    </submittedName>
</protein>
<evidence type="ECO:0000256" key="1">
    <source>
        <dbReference type="SAM" id="SignalP"/>
    </source>
</evidence>
<dbReference type="AlphaFoldDB" id="A0A7S4T778"/>
<accession>A0A7S4T778</accession>
<feature type="chain" id="PRO_5031486826" evidence="1">
    <location>
        <begin position="19"/>
        <end position="317"/>
    </location>
</feature>
<dbReference type="EMBL" id="HBNR01088909">
    <property type="protein sequence ID" value="CAE4667370.1"/>
    <property type="molecule type" value="Transcribed_RNA"/>
</dbReference>
<reference evidence="2" key="1">
    <citation type="submission" date="2021-01" db="EMBL/GenBank/DDBJ databases">
        <authorList>
            <person name="Corre E."/>
            <person name="Pelletier E."/>
            <person name="Niang G."/>
            <person name="Scheremetjew M."/>
            <person name="Finn R."/>
            <person name="Kale V."/>
            <person name="Holt S."/>
            <person name="Cochrane G."/>
            <person name="Meng A."/>
            <person name="Brown T."/>
            <person name="Cohen L."/>
        </authorList>
    </citation>
    <scope>NUCLEOTIDE SEQUENCE</scope>
    <source>
        <strain evidence="2">CCMP3105</strain>
    </source>
</reference>
<proteinExistence type="predicted"/>
<keyword evidence="1" id="KW-0732">Signal</keyword>
<dbReference type="PROSITE" id="PS51257">
    <property type="entry name" value="PROKAR_LIPOPROTEIN"/>
    <property type="match status" value="1"/>
</dbReference>
<name>A0A7S4T778_9DINO</name>
<sequence length="317" mass="34990">MAPLFWRVLLLLAVGASCLRLDGADGASAAEVNSTGRRASKRLRSGSAVARAPNGSSYVYIAGVPGTGLDYWKGVLRRCADANRCEPRDFVFYTGLLFGEESMVNESWVKKDRQHPDRIVPMNLVSPDTARQPDDVFYRAFSHELTGAEDPRLPLYHKLAQSNGDSLKVVVLTRESEKELLAYSMKKFKLGAEEADELLAADIRTLASQVRALPADSYRCMRFEDTLSLGENIKPLVKLGSLRTRTLALRLRLREARDMNGCQISKIACPHLTAAAPKVRAALDMLEELCDPEDFNAAKSEDGLSLSSGSKIQWLVE</sequence>
<feature type="signal peptide" evidence="1">
    <location>
        <begin position="1"/>
        <end position="18"/>
    </location>
</feature>
<gene>
    <name evidence="2" type="ORF">AMON00008_LOCUS63745</name>
</gene>
<evidence type="ECO:0000313" key="2">
    <source>
        <dbReference type="EMBL" id="CAE4667370.1"/>
    </source>
</evidence>